<evidence type="ECO:0000313" key="6">
    <source>
        <dbReference type="EMBL" id="PIB79736.1"/>
    </source>
</evidence>
<reference evidence="5 7" key="1">
    <citation type="submission" date="2016-01" db="EMBL/GenBank/DDBJ databases">
        <title>The new phylogeny of the genus Mycobacterium.</title>
        <authorList>
            <person name="Tarcisio F."/>
            <person name="Conor M."/>
            <person name="Antonella G."/>
            <person name="Elisabetta G."/>
            <person name="Giulia F.S."/>
            <person name="Sara T."/>
            <person name="Anna F."/>
            <person name="Clotilde B."/>
            <person name="Roberto B."/>
            <person name="Veronica D.S."/>
            <person name="Fabio R."/>
            <person name="Monica P."/>
            <person name="Olivier J."/>
            <person name="Enrico T."/>
            <person name="Nicola S."/>
        </authorList>
    </citation>
    <scope>NUCLEOTIDE SEQUENCE [LARGE SCALE GENOMIC DNA]</scope>
    <source>
        <strain evidence="5 7">DSM 44243</strain>
    </source>
</reference>
<dbReference type="PROSITE" id="PS00061">
    <property type="entry name" value="ADH_SHORT"/>
    <property type="match status" value="1"/>
</dbReference>
<dbReference type="InterPro" id="IPR002347">
    <property type="entry name" value="SDR_fam"/>
</dbReference>
<evidence type="ECO:0000256" key="2">
    <source>
        <dbReference type="ARBA" id="ARBA00023002"/>
    </source>
</evidence>
<dbReference type="STRING" id="28045.AWB95_17025"/>
<gene>
    <name evidence="5" type="ORF">AWB95_17025</name>
    <name evidence="6" type="ORF">CQY23_07445</name>
</gene>
<evidence type="ECO:0000313" key="7">
    <source>
        <dbReference type="Proteomes" id="UP000193907"/>
    </source>
</evidence>
<dbReference type="OrthoDB" id="9775296at2"/>
<proteinExistence type="inferred from homology"/>
<dbReference type="EMBL" id="LQOM01000037">
    <property type="protein sequence ID" value="ORV09922.1"/>
    <property type="molecule type" value="Genomic_DNA"/>
</dbReference>
<dbReference type="PANTHER" id="PTHR24322:SF736">
    <property type="entry name" value="RETINOL DEHYDROGENASE 10"/>
    <property type="match status" value="1"/>
</dbReference>
<dbReference type="PRINTS" id="PR00080">
    <property type="entry name" value="SDRFAMILY"/>
</dbReference>
<dbReference type="NCBIfam" id="NF005878">
    <property type="entry name" value="PRK07825.1"/>
    <property type="match status" value="1"/>
</dbReference>
<evidence type="ECO:0000313" key="8">
    <source>
        <dbReference type="Proteomes" id="UP000230971"/>
    </source>
</evidence>
<dbReference type="AlphaFoldDB" id="A0A1X1RMY9"/>
<dbReference type="Proteomes" id="UP000230971">
    <property type="component" value="Unassembled WGS sequence"/>
</dbReference>
<organism evidence="5 7">
    <name type="scientific">Mycobacterium celatum</name>
    <dbReference type="NCBI Taxonomy" id="28045"/>
    <lineage>
        <taxon>Bacteria</taxon>
        <taxon>Bacillati</taxon>
        <taxon>Actinomycetota</taxon>
        <taxon>Actinomycetes</taxon>
        <taxon>Mycobacteriales</taxon>
        <taxon>Mycobacteriaceae</taxon>
        <taxon>Mycobacterium</taxon>
    </lineage>
</organism>
<comment type="caution">
    <text evidence="5">The sequence shown here is derived from an EMBL/GenBank/DDBJ whole genome shotgun (WGS) entry which is preliminary data.</text>
</comment>
<name>A0A1X1RMY9_MYCCE</name>
<dbReference type="Pfam" id="PF00106">
    <property type="entry name" value="adh_short"/>
    <property type="match status" value="1"/>
</dbReference>
<comment type="similarity">
    <text evidence="1 3">Belongs to the short-chain dehydrogenases/reductases (SDR) family.</text>
</comment>
<protein>
    <submittedName>
        <fullName evidence="5">Short-chain dehydrogenase</fullName>
    </submittedName>
</protein>
<dbReference type="InterPro" id="IPR020904">
    <property type="entry name" value="Sc_DH/Rdtase_CS"/>
</dbReference>
<dbReference type="EMBL" id="PDKV01000006">
    <property type="protein sequence ID" value="PIB79736.1"/>
    <property type="molecule type" value="Genomic_DNA"/>
</dbReference>
<keyword evidence="2" id="KW-0560">Oxidoreductase</keyword>
<dbReference type="RefSeq" id="WP_062538457.1">
    <property type="nucleotide sequence ID" value="NZ_BBUN01000026.1"/>
</dbReference>
<dbReference type="PANTHER" id="PTHR24322">
    <property type="entry name" value="PKSB"/>
    <property type="match status" value="1"/>
</dbReference>
<reference evidence="6 8" key="2">
    <citation type="journal article" date="2017" name="Infect. Genet. Evol.">
        <title>The new phylogeny of the genus Mycobacterium: The old and the news.</title>
        <authorList>
            <person name="Tortoli E."/>
            <person name="Fedrizzi T."/>
            <person name="Meehan C.J."/>
            <person name="Trovato A."/>
            <person name="Grottola A."/>
            <person name="Giacobazzi E."/>
            <person name="Serpini G.F."/>
            <person name="Tagliazucchi S."/>
            <person name="Fabio A."/>
            <person name="Bettua C."/>
            <person name="Bertorelli R."/>
            <person name="Frascaro F."/>
            <person name="De Sanctis V."/>
            <person name="Pecorari M."/>
            <person name="Jousson O."/>
            <person name="Segata N."/>
            <person name="Cirillo D.M."/>
        </authorList>
    </citation>
    <scope>NUCLEOTIDE SEQUENCE [LARGE SCALE GENOMIC DNA]</scope>
    <source>
        <strain evidence="6 8">NCTC 12882</strain>
    </source>
</reference>
<accession>A0A1X1RMY9</accession>
<dbReference type="InterPro" id="IPR057326">
    <property type="entry name" value="KR_dom"/>
</dbReference>
<evidence type="ECO:0000259" key="4">
    <source>
        <dbReference type="SMART" id="SM00822"/>
    </source>
</evidence>
<sequence length="294" mass="30850">MIGGYPKIRLDGAVVVVTGAARGIGLATAKRFAQRGARVAIGDLDGEAAAAAADFVGRGIRAYPVNVAQFDSYQTFLDEVERDLGEIDILVNNAGIMPIGPFLAESAEVTRAVFDVNVAAHMHAARLAAPRMIARGHGHIVNVTSAAGKLHSAGLASYTASKHAATAFSRSLREELRPHGVSVTAVLPSAIKTQLVDGIPLGMLSMGVLSANVVARRVVSTVRTRPPLASAPMGLTALFTVANLIPERVWLLGRRLVNADRTMGPIDRTARAEYDARIAANIDQLHDSAPGVAT</sequence>
<dbReference type="SMART" id="SM00822">
    <property type="entry name" value="PKS_KR"/>
    <property type="match status" value="1"/>
</dbReference>
<feature type="domain" description="Ketoreductase" evidence="4">
    <location>
        <begin position="13"/>
        <end position="189"/>
    </location>
</feature>
<evidence type="ECO:0000313" key="5">
    <source>
        <dbReference type="EMBL" id="ORV09922.1"/>
    </source>
</evidence>
<dbReference type="Proteomes" id="UP000193907">
    <property type="component" value="Unassembled WGS sequence"/>
</dbReference>
<dbReference type="InterPro" id="IPR036291">
    <property type="entry name" value="NAD(P)-bd_dom_sf"/>
</dbReference>
<dbReference type="GO" id="GO:0016616">
    <property type="term" value="F:oxidoreductase activity, acting on the CH-OH group of donors, NAD or NADP as acceptor"/>
    <property type="evidence" value="ECO:0007669"/>
    <property type="project" value="TreeGrafter"/>
</dbReference>
<dbReference type="Gene3D" id="3.40.50.720">
    <property type="entry name" value="NAD(P)-binding Rossmann-like Domain"/>
    <property type="match status" value="1"/>
</dbReference>
<evidence type="ECO:0000256" key="1">
    <source>
        <dbReference type="ARBA" id="ARBA00006484"/>
    </source>
</evidence>
<dbReference type="PRINTS" id="PR00081">
    <property type="entry name" value="GDHRDH"/>
</dbReference>
<evidence type="ECO:0000256" key="3">
    <source>
        <dbReference type="RuleBase" id="RU000363"/>
    </source>
</evidence>
<dbReference type="CDD" id="cd05233">
    <property type="entry name" value="SDR_c"/>
    <property type="match status" value="1"/>
</dbReference>
<dbReference type="SUPFAM" id="SSF51735">
    <property type="entry name" value="NAD(P)-binding Rossmann-fold domains"/>
    <property type="match status" value="1"/>
</dbReference>
<keyword evidence="7" id="KW-1185">Reference proteome</keyword>